<evidence type="ECO:0000313" key="4">
    <source>
        <dbReference type="Proteomes" id="UP000027265"/>
    </source>
</evidence>
<dbReference type="Gene3D" id="1.20.1280.50">
    <property type="match status" value="1"/>
</dbReference>
<dbReference type="InParanoid" id="A0A067PJZ3"/>
<accession>A0A067PJZ3</accession>
<proteinExistence type="predicted"/>
<dbReference type="AlphaFoldDB" id="A0A067PJZ3"/>
<dbReference type="OrthoDB" id="3248197at2759"/>
<feature type="domain" description="F-box" evidence="2">
    <location>
        <begin position="117"/>
        <end position="168"/>
    </location>
</feature>
<dbReference type="InterPro" id="IPR001810">
    <property type="entry name" value="F-box_dom"/>
</dbReference>
<name>A0A067PJZ3_9AGAM</name>
<feature type="compositionally biased region" description="Polar residues" evidence="1">
    <location>
        <begin position="1"/>
        <end position="10"/>
    </location>
</feature>
<evidence type="ECO:0000313" key="3">
    <source>
        <dbReference type="EMBL" id="KDQ51332.1"/>
    </source>
</evidence>
<reference evidence="4" key="1">
    <citation type="journal article" date="2014" name="Proc. Natl. Acad. Sci. U.S.A.">
        <title>Extensive sampling of basidiomycete genomes demonstrates inadequacy of the white-rot/brown-rot paradigm for wood decay fungi.</title>
        <authorList>
            <person name="Riley R."/>
            <person name="Salamov A.A."/>
            <person name="Brown D.W."/>
            <person name="Nagy L.G."/>
            <person name="Floudas D."/>
            <person name="Held B.W."/>
            <person name="Levasseur A."/>
            <person name="Lombard V."/>
            <person name="Morin E."/>
            <person name="Otillar R."/>
            <person name="Lindquist E.A."/>
            <person name="Sun H."/>
            <person name="LaButti K.M."/>
            <person name="Schmutz J."/>
            <person name="Jabbour D."/>
            <person name="Luo H."/>
            <person name="Baker S.E."/>
            <person name="Pisabarro A.G."/>
            <person name="Walton J.D."/>
            <person name="Blanchette R.A."/>
            <person name="Henrissat B."/>
            <person name="Martin F."/>
            <person name="Cullen D."/>
            <person name="Hibbett D.S."/>
            <person name="Grigoriev I.V."/>
        </authorList>
    </citation>
    <scope>NUCLEOTIDE SEQUENCE [LARGE SCALE GENOMIC DNA]</scope>
    <source>
        <strain evidence="4">MUCL 33604</strain>
    </source>
</reference>
<dbReference type="SUPFAM" id="SSF52047">
    <property type="entry name" value="RNI-like"/>
    <property type="match status" value="1"/>
</dbReference>
<dbReference type="InterPro" id="IPR036047">
    <property type="entry name" value="F-box-like_dom_sf"/>
</dbReference>
<dbReference type="STRING" id="933084.A0A067PJZ3"/>
<dbReference type="Pfam" id="PF12937">
    <property type="entry name" value="F-box-like"/>
    <property type="match status" value="1"/>
</dbReference>
<dbReference type="Proteomes" id="UP000027265">
    <property type="component" value="Unassembled WGS sequence"/>
</dbReference>
<protein>
    <recommendedName>
        <fullName evidence="2">F-box domain-containing protein</fullName>
    </recommendedName>
</protein>
<dbReference type="EMBL" id="KL197749">
    <property type="protein sequence ID" value="KDQ51332.1"/>
    <property type="molecule type" value="Genomic_DNA"/>
</dbReference>
<sequence length="546" mass="61202">MVSIGQSRRSTPIYLLFPPPARPKTFEDEEDDFEQSPSIPQPLPPPPDLITLLRSEFPPSPRQAERLVYLLHQATRHITPTKDQSTSIRTNYALLPKRSSYLKTVETNSSLLAPIRMLPPEILVDIFALCDSGSGCVSNLDAPIVFMQVCSSWRKLVLGSPRLWSSPCVVDGGDHLDRSFAHFTNCLEKSADSPLTISAVLYQNFDKRTPKLPDIFSQVVEHASRWRSLKLYVPLHSLGSTLSRIPTGGVPLLRQFMVWDTSPHEGGRNGVPGIGFLKDAPSLRVVHLRAPRQTLDGIELPWNQLTQLLIDCCDEPSPSPSSLDLVTLLRACPNLIHCHLDLQSSTPTVIPTTNLTLTHINLHHLHLRIFHPTPFLPSLTLPNLQTLHIECLHHKSPWDPFSLSSFLSRSRCPLEALTMILSQISTQELIECFSHLRHVVSVQVNAYDTTLDFDPVLASLVVPHTTGSTNPPQCPNLKKIIIFGPHFTPQPFIDFVRSRRYPIANHQGVTRLEIVQAVAPSEVCQYLREELEGCRRDGLKLVLRDL</sequence>
<gene>
    <name evidence="3" type="ORF">JAAARDRAFT_199167</name>
</gene>
<dbReference type="SUPFAM" id="SSF81383">
    <property type="entry name" value="F-box domain"/>
    <property type="match status" value="1"/>
</dbReference>
<organism evidence="3 4">
    <name type="scientific">Jaapia argillacea MUCL 33604</name>
    <dbReference type="NCBI Taxonomy" id="933084"/>
    <lineage>
        <taxon>Eukaryota</taxon>
        <taxon>Fungi</taxon>
        <taxon>Dikarya</taxon>
        <taxon>Basidiomycota</taxon>
        <taxon>Agaricomycotina</taxon>
        <taxon>Agaricomycetes</taxon>
        <taxon>Agaricomycetidae</taxon>
        <taxon>Jaapiales</taxon>
        <taxon>Jaapiaceae</taxon>
        <taxon>Jaapia</taxon>
    </lineage>
</organism>
<evidence type="ECO:0000259" key="2">
    <source>
        <dbReference type="Pfam" id="PF12937"/>
    </source>
</evidence>
<evidence type="ECO:0000256" key="1">
    <source>
        <dbReference type="SAM" id="MobiDB-lite"/>
    </source>
</evidence>
<dbReference type="HOGENOM" id="CLU_018544_12_2_1"/>
<keyword evidence="4" id="KW-1185">Reference proteome</keyword>
<feature type="region of interest" description="Disordered" evidence="1">
    <location>
        <begin position="1"/>
        <end position="44"/>
    </location>
</feature>